<dbReference type="EMBL" id="JAIWYP010000008">
    <property type="protein sequence ID" value="KAH3790921.1"/>
    <property type="molecule type" value="Genomic_DNA"/>
</dbReference>
<reference evidence="1" key="1">
    <citation type="journal article" date="2019" name="bioRxiv">
        <title>The Genome of the Zebra Mussel, Dreissena polymorpha: A Resource for Invasive Species Research.</title>
        <authorList>
            <person name="McCartney M.A."/>
            <person name="Auch B."/>
            <person name="Kono T."/>
            <person name="Mallez S."/>
            <person name="Zhang Y."/>
            <person name="Obille A."/>
            <person name="Becker A."/>
            <person name="Abrahante J.E."/>
            <person name="Garbe J."/>
            <person name="Badalamenti J.P."/>
            <person name="Herman A."/>
            <person name="Mangelson H."/>
            <person name="Liachko I."/>
            <person name="Sullivan S."/>
            <person name="Sone E.D."/>
            <person name="Koren S."/>
            <person name="Silverstein K.A.T."/>
            <person name="Beckman K.B."/>
            <person name="Gohl D.M."/>
        </authorList>
    </citation>
    <scope>NUCLEOTIDE SEQUENCE</scope>
    <source>
        <strain evidence="1">Duluth1</strain>
        <tissue evidence="1">Whole animal</tissue>
    </source>
</reference>
<dbReference type="AlphaFoldDB" id="A0A9D4F3Z7"/>
<dbReference type="EMBL" id="JAIWYP010000001">
    <property type="protein sequence ID" value="KAH3878906.1"/>
    <property type="molecule type" value="Genomic_DNA"/>
</dbReference>
<organism evidence="1 3">
    <name type="scientific">Dreissena polymorpha</name>
    <name type="common">Zebra mussel</name>
    <name type="synonym">Mytilus polymorpha</name>
    <dbReference type="NCBI Taxonomy" id="45954"/>
    <lineage>
        <taxon>Eukaryota</taxon>
        <taxon>Metazoa</taxon>
        <taxon>Spiralia</taxon>
        <taxon>Lophotrochozoa</taxon>
        <taxon>Mollusca</taxon>
        <taxon>Bivalvia</taxon>
        <taxon>Autobranchia</taxon>
        <taxon>Heteroconchia</taxon>
        <taxon>Euheterodonta</taxon>
        <taxon>Imparidentia</taxon>
        <taxon>Neoheterodontei</taxon>
        <taxon>Myida</taxon>
        <taxon>Dreissenoidea</taxon>
        <taxon>Dreissenidae</taxon>
        <taxon>Dreissena</taxon>
    </lineage>
</organism>
<sequence>MRSLRVRDCIYFLQTRTFGRILNESSNLQQLSYCHCICNFGVLLGGDPEKTEDIPLSEEQTGHAYISSPVMPLPAAKRGSMTSQFDNLWRISCPASNNNRNGRQYLPLTPLGPPIIPPPLLAPPLPPFLAPIQNGPVQPPLPLPLTTGNIG</sequence>
<gene>
    <name evidence="2" type="ORF">DPMN_002807</name>
    <name evidence="1" type="ORF">DPMN_169129</name>
</gene>
<accession>A0A9D4F3Z7</accession>
<evidence type="ECO:0000313" key="2">
    <source>
        <dbReference type="EMBL" id="KAH3878906.1"/>
    </source>
</evidence>
<protein>
    <submittedName>
        <fullName evidence="1">Uncharacterized protein</fullName>
    </submittedName>
</protein>
<keyword evidence="3" id="KW-1185">Reference proteome</keyword>
<evidence type="ECO:0000313" key="3">
    <source>
        <dbReference type="Proteomes" id="UP000828390"/>
    </source>
</evidence>
<reference evidence="1" key="2">
    <citation type="submission" date="2020-11" db="EMBL/GenBank/DDBJ databases">
        <authorList>
            <person name="McCartney M.A."/>
            <person name="Auch B."/>
            <person name="Kono T."/>
            <person name="Mallez S."/>
            <person name="Becker A."/>
            <person name="Gohl D.M."/>
            <person name="Silverstein K.A.T."/>
            <person name="Koren S."/>
            <person name="Bechman K.B."/>
            <person name="Herman A."/>
            <person name="Abrahante J.E."/>
            <person name="Garbe J."/>
        </authorList>
    </citation>
    <scope>NUCLEOTIDE SEQUENCE</scope>
    <source>
        <strain evidence="1">Duluth1</strain>
        <tissue evidence="1">Whole animal</tissue>
    </source>
</reference>
<evidence type="ECO:0000313" key="1">
    <source>
        <dbReference type="EMBL" id="KAH3790921.1"/>
    </source>
</evidence>
<proteinExistence type="predicted"/>
<comment type="caution">
    <text evidence="1">The sequence shown here is derived from an EMBL/GenBank/DDBJ whole genome shotgun (WGS) entry which is preliminary data.</text>
</comment>
<name>A0A9D4F3Z7_DREPO</name>
<dbReference type="Proteomes" id="UP000828390">
    <property type="component" value="Unassembled WGS sequence"/>
</dbReference>